<reference evidence="1 2" key="1">
    <citation type="journal article" date="2021" name="Commun. Biol.">
        <title>The genome of Shorea leprosula (Dipterocarpaceae) highlights the ecological relevance of drought in aseasonal tropical rainforests.</title>
        <authorList>
            <person name="Ng K.K.S."/>
            <person name="Kobayashi M.J."/>
            <person name="Fawcett J.A."/>
            <person name="Hatakeyama M."/>
            <person name="Paape T."/>
            <person name="Ng C.H."/>
            <person name="Ang C.C."/>
            <person name="Tnah L.H."/>
            <person name="Lee C.T."/>
            <person name="Nishiyama T."/>
            <person name="Sese J."/>
            <person name="O'Brien M.J."/>
            <person name="Copetti D."/>
            <person name="Mohd Noor M.I."/>
            <person name="Ong R.C."/>
            <person name="Putra M."/>
            <person name="Sireger I.Z."/>
            <person name="Indrioko S."/>
            <person name="Kosugi Y."/>
            <person name="Izuno A."/>
            <person name="Isagi Y."/>
            <person name="Lee S.L."/>
            <person name="Shimizu K.K."/>
        </authorList>
    </citation>
    <scope>NUCLEOTIDE SEQUENCE [LARGE SCALE GENOMIC DNA]</scope>
    <source>
        <strain evidence="1">214</strain>
    </source>
</reference>
<evidence type="ECO:0000313" key="1">
    <source>
        <dbReference type="EMBL" id="GKU89922.1"/>
    </source>
</evidence>
<dbReference type="EMBL" id="BPVZ01000004">
    <property type="protein sequence ID" value="GKU89922.1"/>
    <property type="molecule type" value="Genomic_DNA"/>
</dbReference>
<dbReference type="AlphaFoldDB" id="A0AAV5HTQ4"/>
<protein>
    <submittedName>
        <fullName evidence="1">Uncharacterized protein</fullName>
    </submittedName>
</protein>
<keyword evidence="2" id="KW-1185">Reference proteome</keyword>
<sequence>MVLALFSCSRTENGTQKFSPLLENPDLLLLPPPHRRLLLLCGGELLGFCLPPASSPLQLRFLQLENYGM</sequence>
<evidence type="ECO:0000313" key="2">
    <source>
        <dbReference type="Proteomes" id="UP001054252"/>
    </source>
</evidence>
<gene>
    <name evidence="1" type="ORF">SLEP1_g3991</name>
</gene>
<comment type="caution">
    <text evidence="1">The sequence shown here is derived from an EMBL/GenBank/DDBJ whole genome shotgun (WGS) entry which is preliminary data.</text>
</comment>
<organism evidence="1 2">
    <name type="scientific">Rubroshorea leprosula</name>
    <dbReference type="NCBI Taxonomy" id="152421"/>
    <lineage>
        <taxon>Eukaryota</taxon>
        <taxon>Viridiplantae</taxon>
        <taxon>Streptophyta</taxon>
        <taxon>Embryophyta</taxon>
        <taxon>Tracheophyta</taxon>
        <taxon>Spermatophyta</taxon>
        <taxon>Magnoliopsida</taxon>
        <taxon>eudicotyledons</taxon>
        <taxon>Gunneridae</taxon>
        <taxon>Pentapetalae</taxon>
        <taxon>rosids</taxon>
        <taxon>malvids</taxon>
        <taxon>Malvales</taxon>
        <taxon>Dipterocarpaceae</taxon>
        <taxon>Rubroshorea</taxon>
    </lineage>
</organism>
<proteinExistence type="predicted"/>
<accession>A0AAV5HTQ4</accession>
<name>A0AAV5HTQ4_9ROSI</name>
<dbReference type="Proteomes" id="UP001054252">
    <property type="component" value="Unassembled WGS sequence"/>
</dbReference>